<dbReference type="InterPro" id="IPR000477">
    <property type="entry name" value="RT_dom"/>
</dbReference>
<evidence type="ECO:0000313" key="2">
    <source>
        <dbReference type="EMBL" id="WJZ92236.1"/>
    </source>
</evidence>
<dbReference type="PANTHER" id="PTHR46890">
    <property type="entry name" value="NON-LTR RETROLELEMENT REVERSE TRANSCRIPTASE-LIKE PROTEIN-RELATED"/>
    <property type="match status" value="1"/>
</dbReference>
<dbReference type="Pfam" id="PF00078">
    <property type="entry name" value="RVT_1"/>
    <property type="match status" value="1"/>
</dbReference>
<dbReference type="SUPFAM" id="SSF56219">
    <property type="entry name" value="DNase I-like"/>
    <property type="match status" value="1"/>
</dbReference>
<dbReference type="Gene3D" id="3.60.10.10">
    <property type="entry name" value="Endonuclease/exonuclease/phosphatase"/>
    <property type="match status" value="1"/>
</dbReference>
<gene>
    <name evidence="2" type="ORF">VitviT2T_011246</name>
</gene>
<accession>A0ABY9CB17</accession>
<dbReference type="PROSITE" id="PS50878">
    <property type="entry name" value="RT_POL"/>
    <property type="match status" value="1"/>
</dbReference>
<proteinExistence type="predicted"/>
<dbReference type="InterPro" id="IPR052343">
    <property type="entry name" value="Retrotransposon-Effector_Assoc"/>
</dbReference>
<reference evidence="2 3" key="1">
    <citation type="journal article" date="2023" name="Hortic Res">
        <title>The complete reference genome for grapevine (Vitis vinifera L.) genetics and breeding.</title>
        <authorList>
            <person name="Shi X."/>
            <person name="Cao S."/>
            <person name="Wang X."/>
            <person name="Huang S."/>
            <person name="Wang Y."/>
            <person name="Liu Z."/>
            <person name="Liu W."/>
            <person name="Leng X."/>
            <person name="Peng Y."/>
            <person name="Wang N."/>
            <person name="Wang Y."/>
            <person name="Ma Z."/>
            <person name="Xu X."/>
            <person name="Zhang F."/>
            <person name="Xue H."/>
            <person name="Zhong H."/>
            <person name="Wang Y."/>
            <person name="Zhang K."/>
            <person name="Velt A."/>
            <person name="Avia K."/>
            <person name="Holtgrawe D."/>
            <person name="Grimplet J."/>
            <person name="Matus J.T."/>
            <person name="Ware D."/>
            <person name="Wu X."/>
            <person name="Wang H."/>
            <person name="Liu C."/>
            <person name="Fang Y."/>
            <person name="Rustenholz C."/>
            <person name="Cheng Z."/>
            <person name="Xiao H."/>
            <person name="Zhou Y."/>
        </authorList>
    </citation>
    <scope>NUCLEOTIDE SEQUENCE [LARGE SCALE GENOMIC DNA]</scope>
    <source>
        <strain evidence="3">cv. Pinot noir / PN40024</strain>
        <tissue evidence="2">Leaf</tissue>
    </source>
</reference>
<dbReference type="Proteomes" id="UP001227230">
    <property type="component" value="Chromosome 7"/>
</dbReference>
<organism evidence="2 3">
    <name type="scientific">Vitis vinifera</name>
    <name type="common">Grape</name>
    <dbReference type="NCBI Taxonomy" id="29760"/>
    <lineage>
        <taxon>Eukaryota</taxon>
        <taxon>Viridiplantae</taxon>
        <taxon>Streptophyta</taxon>
        <taxon>Embryophyta</taxon>
        <taxon>Tracheophyta</taxon>
        <taxon>Spermatophyta</taxon>
        <taxon>Magnoliopsida</taxon>
        <taxon>eudicotyledons</taxon>
        <taxon>Gunneridae</taxon>
        <taxon>Pentapetalae</taxon>
        <taxon>rosids</taxon>
        <taxon>Vitales</taxon>
        <taxon>Vitaceae</taxon>
        <taxon>Viteae</taxon>
        <taxon>Vitis</taxon>
    </lineage>
</organism>
<feature type="domain" description="Reverse transcriptase" evidence="1">
    <location>
        <begin position="154"/>
        <end position="431"/>
    </location>
</feature>
<dbReference type="EMBL" id="CP126654">
    <property type="protein sequence ID" value="WJZ92236.1"/>
    <property type="molecule type" value="Genomic_DNA"/>
</dbReference>
<evidence type="ECO:0000259" key="1">
    <source>
        <dbReference type="PROSITE" id="PS50878"/>
    </source>
</evidence>
<sequence length="497" mass="56232">MTMNLVKSLGVGSCLKWVSVNANGAVGEILVFSDFRVLELVDLKVGEFSISCRFRNCEDDFMWVFTGVYGPCSWKDKEGLWEELGAIRGLWNDPWCVGGDFNAIRFLVERTNGSRLNAQMRRFLEVINDFERVLLPKPVLDHSLVVLEGGGIKNDPTPLRFVRSLNTTFLVLIPKKKEAVNLKDFRLISLVGSIYNWMTKVLANRLKKVMGRVISNFQNAFVEGRQILDTMLIANEAIDSVLKKKGSGLICKLDIEKAYHHVNWDFLVAILAKMGFGHKWIKWCISSPSFSISINGTPSNFFQSSKGLRQGDPISSYLFVIAMEPLSRLLLKAQEGGFISGFTIGEKGGDGEEISHLFFADDTIIFCKASQEQVTPLCWLLMWFKATSELKINLEKCEVILIGEVDLLEELAYEIGCKVGKLPSSYLGLSLRASHKSMAMWDGVEERFQRRFSLWKRHYFSKGGRLTLLQSTLASLPIYFMSLFTIPRLVNLKLEKI</sequence>
<dbReference type="InterPro" id="IPR036691">
    <property type="entry name" value="Endo/exonu/phosph_ase_sf"/>
</dbReference>
<name>A0ABY9CB17_VITVI</name>
<dbReference type="CDD" id="cd01650">
    <property type="entry name" value="RT_nLTR_like"/>
    <property type="match status" value="1"/>
</dbReference>
<dbReference type="PANTHER" id="PTHR46890:SF50">
    <property type="entry name" value="RNA-DIRECTED DNA POLYMERASE, EUKARYOTA, REVERSE TRANSCRIPTASE ZINC-BINDING DOMAIN PROTEIN-RELATED"/>
    <property type="match status" value="1"/>
</dbReference>
<keyword evidence="3" id="KW-1185">Reference proteome</keyword>
<dbReference type="InterPro" id="IPR043502">
    <property type="entry name" value="DNA/RNA_pol_sf"/>
</dbReference>
<evidence type="ECO:0000313" key="3">
    <source>
        <dbReference type="Proteomes" id="UP001227230"/>
    </source>
</evidence>
<protein>
    <recommendedName>
        <fullName evidence="1">Reverse transcriptase domain-containing protein</fullName>
    </recommendedName>
</protein>
<dbReference type="SUPFAM" id="SSF56672">
    <property type="entry name" value="DNA/RNA polymerases"/>
    <property type="match status" value="1"/>
</dbReference>